<evidence type="ECO:0000313" key="4">
    <source>
        <dbReference type="EMBL" id="MDN4595742.1"/>
    </source>
</evidence>
<comment type="caution">
    <text evidence="4">The sequence shown here is derived from an EMBL/GenBank/DDBJ whole genome shotgun (WGS) entry which is preliminary data.</text>
</comment>
<dbReference type="SUPFAM" id="SSF55729">
    <property type="entry name" value="Acyl-CoA N-acyltransferases (Nat)"/>
    <property type="match status" value="1"/>
</dbReference>
<keyword evidence="5" id="KW-1185">Reference proteome</keyword>
<proteinExistence type="predicted"/>
<dbReference type="RefSeq" id="WP_301215202.1">
    <property type="nucleotide sequence ID" value="NZ_JAROCB010000001.1"/>
</dbReference>
<sequence>MNAFRIRPATGEDARVLADMLVEAANWDPARARSRVTVLEDPAVRHYVAGWQRPGDFGCVAEDARGVAVGACWARLFPANAPGYGFVAAGVPELTLGVYPQWRAQGAGRALLRELAREAAARGHARLSLSVQRANFAQRLYISEGYVTVASSETADTMVRTVR</sequence>
<dbReference type="InterPro" id="IPR000182">
    <property type="entry name" value="GNAT_dom"/>
</dbReference>
<dbReference type="PROSITE" id="PS51186">
    <property type="entry name" value="GNAT"/>
    <property type="match status" value="1"/>
</dbReference>
<evidence type="ECO:0000259" key="3">
    <source>
        <dbReference type="PROSITE" id="PS51186"/>
    </source>
</evidence>
<dbReference type="InterPro" id="IPR016181">
    <property type="entry name" value="Acyl_CoA_acyltransferase"/>
</dbReference>
<dbReference type="EC" id="2.3.1.-" evidence="4"/>
<evidence type="ECO:0000256" key="2">
    <source>
        <dbReference type="ARBA" id="ARBA00023315"/>
    </source>
</evidence>
<accession>A0ABT8ITL2</accession>
<dbReference type="Pfam" id="PF00583">
    <property type="entry name" value="Acetyltransf_1"/>
    <property type="match status" value="1"/>
</dbReference>
<dbReference type="InterPro" id="IPR050832">
    <property type="entry name" value="Bact_Acetyltransf"/>
</dbReference>
<keyword evidence="2 4" id="KW-0012">Acyltransferase</keyword>
<gene>
    <name evidence="4" type="ORF">P5G59_01180</name>
</gene>
<dbReference type="PANTHER" id="PTHR43877">
    <property type="entry name" value="AMINOALKYLPHOSPHONATE N-ACETYLTRANSFERASE-RELATED-RELATED"/>
    <property type="match status" value="1"/>
</dbReference>
<dbReference type="Gene3D" id="3.40.630.30">
    <property type="match status" value="1"/>
</dbReference>
<dbReference type="CDD" id="cd04301">
    <property type="entry name" value="NAT_SF"/>
    <property type="match status" value="1"/>
</dbReference>
<evidence type="ECO:0000256" key="1">
    <source>
        <dbReference type="ARBA" id="ARBA00022679"/>
    </source>
</evidence>
<feature type="domain" description="N-acetyltransferase" evidence="3">
    <location>
        <begin position="4"/>
        <end position="163"/>
    </location>
</feature>
<dbReference type="EMBL" id="JAROCB010000001">
    <property type="protein sequence ID" value="MDN4595742.1"/>
    <property type="molecule type" value="Genomic_DNA"/>
</dbReference>
<reference evidence="4" key="1">
    <citation type="submission" date="2023-03" db="EMBL/GenBank/DDBJ databases">
        <title>MT1 and MT2 Draft Genomes of Novel Species.</title>
        <authorList>
            <person name="Venkateswaran K."/>
        </authorList>
    </citation>
    <scope>NUCLEOTIDE SEQUENCE</scope>
    <source>
        <strain evidence="4">F6_8S_P_1A</strain>
    </source>
</reference>
<keyword evidence="1 4" id="KW-0808">Transferase</keyword>
<protein>
    <submittedName>
        <fullName evidence="4">GNAT family N-acetyltransferase</fullName>
        <ecNumber evidence="4">2.3.1.-</ecNumber>
    </submittedName>
</protein>
<name>A0ABT8ITL2_9MICO</name>
<evidence type="ECO:0000313" key="5">
    <source>
        <dbReference type="Proteomes" id="UP001174210"/>
    </source>
</evidence>
<organism evidence="4 5">
    <name type="scientific">Leifsonia virtsii</name>
    <dbReference type="NCBI Taxonomy" id="3035915"/>
    <lineage>
        <taxon>Bacteria</taxon>
        <taxon>Bacillati</taxon>
        <taxon>Actinomycetota</taxon>
        <taxon>Actinomycetes</taxon>
        <taxon>Micrococcales</taxon>
        <taxon>Microbacteriaceae</taxon>
        <taxon>Leifsonia</taxon>
    </lineage>
</organism>
<dbReference type="GO" id="GO:0016746">
    <property type="term" value="F:acyltransferase activity"/>
    <property type="evidence" value="ECO:0007669"/>
    <property type="project" value="UniProtKB-KW"/>
</dbReference>
<dbReference type="Proteomes" id="UP001174210">
    <property type="component" value="Unassembled WGS sequence"/>
</dbReference>